<dbReference type="SUPFAM" id="SSF53850">
    <property type="entry name" value="Periplasmic binding protein-like II"/>
    <property type="match status" value="1"/>
</dbReference>
<evidence type="ECO:0000313" key="3">
    <source>
        <dbReference type="EMBL" id="CAB4933043.1"/>
    </source>
</evidence>
<dbReference type="PIRSF" id="PIRSF002741">
    <property type="entry name" value="MppA"/>
    <property type="match status" value="1"/>
</dbReference>
<dbReference type="AlphaFoldDB" id="A0A6J7P748"/>
<dbReference type="Gene3D" id="3.40.190.10">
    <property type="entry name" value="Periplasmic binding protein-like II"/>
    <property type="match status" value="1"/>
</dbReference>
<dbReference type="InterPro" id="IPR000914">
    <property type="entry name" value="SBP_5_dom"/>
</dbReference>
<dbReference type="CDD" id="cd08513">
    <property type="entry name" value="PBP2_thermophilic_Hb8_like"/>
    <property type="match status" value="1"/>
</dbReference>
<dbReference type="EMBL" id="CAFBOZ010000075">
    <property type="protein sequence ID" value="CAB5001236.1"/>
    <property type="molecule type" value="Genomic_DNA"/>
</dbReference>
<accession>A0A6J7P748</accession>
<evidence type="ECO:0000259" key="2">
    <source>
        <dbReference type="Pfam" id="PF00496"/>
    </source>
</evidence>
<gene>
    <name evidence="3" type="ORF">UFOPK3773_00364</name>
    <name evidence="4" type="ORF">UFOPK3992_00655</name>
</gene>
<dbReference type="InterPro" id="IPR030678">
    <property type="entry name" value="Peptide/Ni-bd"/>
</dbReference>
<organism evidence="4">
    <name type="scientific">freshwater metagenome</name>
    <dbReference type="NCBI Taxonomy" id="449393"/>
    <lineage>
        <taxon>unclassified sequences</taxon>
        <taxon>metagenomes</taxon>
        <taxon>ecological metagenomes</taxon>
    </lineage>
</organism>
<sequence>MRALPSQARSSRSRVTLVAGLATAALVVAGCSSGSSGSPSTSASSTTSAASSASSSASPSDAGGLQQGGTAVIGAEQEPDCMDWIASCAGSIWGSYMAQVTTIPVVYNVRKQGNDWLPQISSIMASEPVVSAGPPQTVTYKLNPAAVWSDGKPITSADLKYTALQIRDGKDILDKTGYSEVTDIATPDAQTAVVTFSKPYGGWKLLFSGSTGVLPSHLLQGKDRAAVMQDGYTWSGGPWIIESWKKGESITLVPNAGYWGDKPKLDKVVFQFTADTSAAFQAFKSGQLDAIYPTPQLDAIDQIKAGIPGSKVQVEPASGNLEALWMNNAQPLLKSVAVRQALSYSIDRNAIVGRIYGPLDVKSPAQSFYPPILSAFGGQDFSVYGLDLAKVDQLMTGDGWAKAADGVWAKDGKPAALTITTIAGNKRRELMEQVLQQQLKTAGFDLTIKNAAAADLFGTILPDGTFDIGIWTLVTTFPDPGLSFAFDSGNIPSDANQFSGLNYSRTDVAGLNPVLATVDTATDPNVRLAATQAGDKLIAESATSLPIAAIPNVLLTLDKIGGPTSINPSEGPFWNLEQWGLVG</sequence>
<dbReference type="EMBL" id="CAFBNF010000022">
    <property type="protein sequence ID" value="CAB4933043.1"/>
    <property type="molecule type" value="Genomic_DNA"/>
</dbReference>
<feature type="region of interest" description="Disordered" evidence="1">
    <location>
        <begin position="33"/>
        <end position="67"/>
    </location>
</feature>
<evidence type="ECO:0000313" key="4">
    <source>
        <dbReference type="EMBL" id="CAB5001236.1"/>
    </source>
</evidence>
<dbReference type="Pfam" id="PF00496">
    <property type="entry name" value="SBP_bac_5"/>
    <property type="match status" value="1"/>
</dbReference>
<dbReference type="GO" id="GO:0043190">
    <property type="term" value="C:ATP-binding cassette (ABC) transporter complex"/>
    <property type="evidence" value="ECO:0007669"/>
    <property type="project" value="InterPro"/>
</dbReference>
<protein>
    <submittedName>
        <fullName evidence="4">Unannotated protein</fullName>
    </submittedName>
</protein>
<feature type="domain" description="Solute-binding protein family 5" evidence="2">
    <location>
        <begin position="135"/>
        <end position="481"/>
    </location>
</feature>
<feature type="compositionally biased region" description="Low complexity" evidence="1">
    <location>
        <begin position="33"/>
        <end position="60"/>
    </location>
</feature>
<dbReference type="GO" id="GO:0042597">
    <property type="term" value="C:periplasmic space"/>
    <property type="evidence" value="ECO:0007669"/>
    <property type="project" value="UniProtKB-ARBA"/>
</dbReference>
<dbReference type="PANTHER" id="PTHR30290">
    <property type="entry name" value="PERIPLASMIC BINDING COMPONENT OF ABC TRANSPORTER"/>
    <property type="match status" value="1"/>
</dbReference>
<proteinExistence type="predicted"/>
<name>A0A6J7P748_9ZZZZ</name>
<reference evidence="4" key="1">
    <citation type="submission" date="2020-05" db="EMBL/GenBank/DDBJ databases">
        <authorList>
            <person name="Chiriac C."/>
            <person name="Salcher M."/>
            <person name="Ghai R."/>
            <person name="Kavagutti S V."/>
        </authorList>
    </citation>
    <scope>NUCLEOTIDE SEQUENCE</scope>
</reference>
<dbReference type="PROSITE" id="PS51257">
    <property type="entry name" value="PROKAR_LIPOPROTEIN"/>
    <property type="match status" value="1"/>
</dbReference>
<dbReference type="GO" id="GO:1904680">
    <property type="term" value="F:peptide transmembrane transporter activity"/>
    <property type="evidence" value="ECO:0007669"/>
    <property type="project" value="TreeGrafter"/>
</dbReference>
<dbReference type="GO" id="GO:0015833">
    <property type="term" value="P:peptide transport"/>
    <property type="evidence" value="ECO:0007669"/>
    <property type="project" value="TreeGrafter"/>
</dbReference>
<dbReference type="Gene3D" id="3.10.105.10">
    <property type="entry name" value="Dipeptide-binding Protein, Domain 3"/>
    <property type="match status" value="1"/>
</dbReference>
<dbReference type="InterPro" id="IPR039424">
    <property type="entry name" value="SBP_5"/>
</dbReference>
<evidence type="ECO:0000256" key="1">
    <source>
        <dbReference type="SAM" id="MobiDB-lite"/>
    </source>
</evidence>
<dbReference type="PANTHER" id="PTHR30290:SF65">
    <property type="entry name" value="MONOACYL PHOSPHATIDYLINOSITOL TETRAMANNOSIDE-BINDING PROTEIN LPQW-RELATED"/>
    <property type="match status" value="1"/>
</dbReference>